<dbReference type="AlphaFoldDB" id="A0A0L0CB63"/>
<protein>
    <submittedName>
        <fullName evidence="1">Uncharacterized protein</fullName>
    </submittedName>
</protein>
<organism evidence="1 2">
    <name type="scientific">Lucilia cuprina</name>
    <name type="common">Green bottle fly</name>
    <name type="synonym">Australian sheep blowfly</name>
    <dbReference type="NCBI Taxonomy" id="7375"/>
    <lineage>
        <taxon>Eukaryota</taxon>
        <taxon>Metazoa</taxon>
        <taxon>Ecdysozoa</taxon>
        <taxon>Arthropoda</taxon>
        <taxon>Hexapoda</taxon>
        <taxon>Insecta</taxon>
        <taxon>Pterygota</taxon>
        <taxon>Neoptera</taxon>
        <taxon>Endopterygota</taxon>
        <taxon>Diptera</taxon>
        <taxon>Brachycera</taxon>
        <taxon>Muscomorpha</taxon>
        <taxon>Oestroidea</taxon>
        <taxon>Calliphoridae</taxon>
        <taxon>Luciliinae</taxon>
        <taxon>Lucilia</taxon>
    </lineage>
</organism>
<reference evidence="1 2" key="1">
    <citation type="journal article" date="2015" name="Nat. Commun.">
        <title>Lucilia cuprina genome unlocks parasitic fly biology to underpin future interventions.</title>
        <authorList>
            <person name="Anstead C.A."/>
            <person name="Korhonen P.K."/>
            <person name="Young N.D."/>
            <person name="Hall R.S."/>
            <person name="Jex A.R."/>
            <person name="Murali S.C."/>
            <person name="Hughes D.S."/>
            <person name="Lee S.F."/>
            <person name="Perry T."/>
            <person name="Stroehlein A.J."/>
            <person name="Ansell B.R."/>
            <person name="Breugelmans B."/>
            <person name="Hofmann A."/>
            <person name="Qu J."/>
            <person name="Dugan S."/>
            <person name="Lee S.L."/>
            <person name="Chao H."/>
            <person name="Dinh H."/>
            <person name="Han Y."/>
            <person name="Doddapaneni H.V."/>
            <person name="Worley K.C."/>
            <person name="Muzny D.M."/>
            <person name="Ioannidis P."/>
            <person name="Waterhouse R.M."/>
            <person name="Zdobnov E.M."/>
            <person name="James P.J."/>
            <person name="Bagnall N.H."/>
            <person name="Kotze A.C."/>
            <person name="Gibbs R.A."/>
            <person name="Richards S."/>
            <person name="Batterham P."/>
            <person name="Gasser R.B."/>
        </authorList>
    </citation>
    <scope>NUCLEOTIDE SEQUENCE [LARGE SCALE GENOMIC DNA]</scope>
    <source>
        <strain evidence="1 2">LS</strain>
        <tissue evidence="1">Full body</tissue>
    </source>
</reference>
<comment type="caution">
    <text evidence="1">The sequence shown here is derived from an EMBL/GenBank/DDBJ whole genome shotgun (WGS) entry which is preliminary data.</text>
</comment>
<gene>
    <name evidence="1" type="ORF">FF38_13315</name>
</gene>
<accession>A0A0L0CB63</accession>
<keyword evidence="2" id="KW-1185">Reference proteome</keyword>
<evidence type="ECO:0000313" key="2">
    <source>
        <dbReference type="Proteomes" id="UP000037069"/>
    </source>
</evidence>
<evidence type="ECO:0000313" key="1">
    <source>
        <dbReference type="EMBL" id="KNC29472.1"/>
    </source>
</evidence>
<sequence length="152" mass="16876">MKLYINTSYANIAQSIKPCPSICLSEFKAETASLYKLKVLIGVVGVEAVNALQSKSCVFISSRFALKSSASQSSHIIVKIDNPYKEIVIYKKCHYKNKIHYSAGYVVLGLGEIMERCKPGFVYGTIKDHLTNFITSENDSDPIVYTKIPLEG</sequence>
<dbReference type="Proteomes" id="UP000037069">
    <property type="component" value="Unassembled WGS sequence"/>
</dbReference>
<proteinExistence type="predicted"/>
<name>A0A0L0CB63_LUCCU</name>
<dbReference type="EMBL" id="JRES01000660">
    <property type="protein sequence ID" value="KNC29472.1"/>
    <property type="molecule type" value="Genomic_DNA"/>
</dbReference>